<comment type="pathway">
    <text evidence="1">Lipid metabolism.</text>
</comment>
<dbReference type="GO" id="GO:0006654">
    <property type="term" value="P:phosphatidic acid biosynthetic process"/>
    <property type="evidence" value="ECO:0007669"/>
    <property type="project" value="TreeGrafter"/>
</dbReference>
<evidence type="ECO:0000256" key="2">
    <source>
        <dbReference type="ARBA" id="ARBA00022516"/>
    </source>
</evidence>
<evidence type="ECO:0000313" key="8">
    <source>
        <dbReference type="EMBL" id="GFJ89508.1"/>
    </source>
</evidence>
<dbReference type="CDD" id="cd07989">
    <property type="entry name" value="LPLAT_AGPAT-like"/>
    <property type="match status" value="1"/>
</dbReference>
<feature type="transmembrane region" description="Helical" evidence="6">
    <location>
        <begin position="24"/>
        <end position="44"/>
    </location>
</feature>
<dbReference type="InterPro" id="IPR002123">
    <property type="entry name" value="Plipid/glycerol_acylTrfase"/>
</dbReference>
<dbReference type="PANTHER" id="PTHR10434:SF64">
    <property type="entry name" value="1-ACYL-SN-GLYCEROL-3-PHOSPHATE ACYLTRANSFERASE-RELATED"/>
    <property type="match status" value="1"/>
</dbReference>
<keyword evidence="5" id="KW-0012">Acyltransferase</keyword>
<feature type="domain" description="Phospholipid/glycerol acyltransferase" evidence="7">
    <location>
        <begin position="79"/>
        <end position="191"/>
    </location>
</feature>
<keyword evidence="9" id="KW-1185">Reference proteome</keyword>
<dbReference type="PANTHER" id="PTHR10434">
    <property type="entry name" value="1-ACYL-SN-GLYCEROL-3-PHOSPHATE ACYLTRANSFERASE"/>
    <property type="match status" value="1"/>
</dbReference>
<evidence type="ECO:0000256" key="6">
    <source>
        <dbReference type="SAM" id="Phobius"/>
    </source>
</evidence>
<dbReference type="GO" id="GO:0003841">
    <property type="term" value="F:1-acylglycerol-3-phosphate O-acyltransferase activity"/>
    <property type="evidence" value="ECO:0007669"/>
    <property type="project" value="TreeGrafter"/>
</dbReference>
<accession>A0A6V8L3G0</accession>
<keyword evidence="3" id="KW-0808">Transferase</keyword>
<evidence type="ECO:0000256" key="3">
    <source>
        <dbReference type="ARBA" id="ARBA00022679"/>
    </source>
</evidence>
<comment type="caution">
    <text evidence="8">The sequence shown here is derived from an EMBL/GenBank/DDBJ whole genome shotgun (WGS) entry which is preliminary data.</text>
</comment>
<keyword evidence="2" id="KW-0444">Lipid biosynthesis</keyword>
<evidence type="ECO:0000256" key="4">
    <source>
        <dbReference type="ARBA" id="ARBA00023098"/>
    </source>
</evidence>
<evidence type="ECO:0000313" key="9">
    <source>
        <dbReference type="Proteomes" id="UP000482960"/>
    </source>
</evidence>
<dbReference type="EMBL" id="BLPG01000001">
    <property type="protein sequence ID" value="GFJ89508.1"/>
    <property type="molecule type" value="Genomic_DNA"/>
</dbReference>
<keyword evidence="6" id="KW-1133">Transmembrane helix</keyword>
<keyword evidence="4" id="KW-0443">Lipid metabolism</keyword>
<protein>
    <recommendedName>
        <fullName evidence="7">Phospholipid/glycerol acyltransferase domain-containing protein</fullName>
    </recommendedName>
</protein>
<keyword evidence="6" id="KW-0472">Membrane</keyword>
<name>A0A6V8L3G0_9ACTN</name>
<dbReference type="Proteomes" id="UP000482960">
    <property type="component" value="Unassembled WGS sequence"/>
</dbReference>
<gene>
    <name evidence="8" type="ORF">Prum_031500</name>
</gene>
<reference evidence="8 9" key="2">
    <citation type="submission" date="2020-03" db="EMBL/GenBank/DDBJ databases">
        <authorList>
            <person name="Ichikawa N."/>
            <person name="Kimura A."/>
            <person name="Kitahashi Y."/>
            <person name="Uohara A."/>
        </authorList>
    </citation>
    <scope>NUCLEOTIDE SEQUENCE [LARGE SCALE GENOMIC DNA]</scope>
    <source>
        <strain evidence="8 9">NBRC 108638</strain>
    </source>
</reference>
<evidence type="ECO:0000256" key="1">
    <source>
        <dbReference type="ARBA" id="ARBA00005189"/>
    </source>
</evidence>
<reference evidence="8 9" key="1">
    <citation type="submission" date="2020-03" db="EMBL/GenBank/DDBJ databases">
        <title>Whole genome shotgun sequence of Phytohabitans rumicis NBRC 108638.</title>
        <authorList>
            <person name="Komaki H."/>
            <person name="Tamura T."/>
        </authorList>
    </citation>
    <scope>NUCLEOTIDE SEQUENCE [LARGE SCALE GENOMIC DNA]</scope>
    <source>
        <strain evidence="8 9">NBRC 108638</strain>
    </source>
</reference>
<organism evidence="8 9">
    <name type="scientific">Phytohabitans rumicis</name>
    <dbReference type="NCBI Taxonomy" id="1076125"/>
    <lineage>
        <taxon>Bacteria</taxon>
        <taxon>Bacillati</taxon>
        <taxon>Actinomycetota</taxon>
        <taxon>Actinomycetes</taxon>
        <taxon>Micromonosporales</taxon>
        <taxon>Micromonosporaceae</taxon>
    </lineage>
</organism>
<keyword evidence="6" id="KW-0812">Transmembrane</keyword>
<proteinExistence type="predicted"/>
<evidence type="ECO:0000259" key="7">
    <source>
        <dbReference type="SMART" id="SM00563"/>
    </source>
</evidence>
<dbReference type="Pfam" id="PF01553">
    <property type="entry name" value="Acyltransferase"/>
    <property type="match status" value="1"/>
</dbReference>
<sequence>MRAGVPAHPDAGERVSRVRQVGRLAALIGAVLLGVTLLPVLPLLNQRGRRAAGRAWARAVLAALRVRLVTRGRLPTERALLVANHISWLDIVALLALAPARMLAKHDVRGWPVIGPLAAAAGTIFVDRTRPRALPGTVAQVAAALRAGGVVAVFPEGTTWCGAMFGRFRPAMFQAAVDADAKVVPVAINYGERPTTVAFLGDDSLWVSLRRVLAVPRLVVSVTATPALYPEAVATRRHLARVAESAVRTEPSVSQRSVDLAA</sequence>
<dbReference type="SUPFAM" id="SSF69593">
    <property type="entry name" value="Glycerol-3-phosphate (1)-acyltransferase"/>
    <property type="match status" value="1"/>
</dbReference>
<dbReference type="SMART" id="SM00563">
    <property type="entry name" value="PlsC"/>
    <property type="match status" value="1"/>
</dbReference>
<dbReference type="AlphaFoldDB" id="A0A6V8L3G0"/>
<evidence type="ECO:0000256" key="5">
    <source>
        <dbReference type="ARBA" id="ARBA00023315"/>
    </source>
</evidence>